<organism evidence="1 2">
    <name type="scientific">Spirosoma terrae</name>
    <dbReference type="NCBI Taxonomy" id="1968276"/>
    <lineage>
        <taxon>Bacteria</taxon>
        <taxon>Pseudomonadati</taxon>
        <taxon>Bacteroidota</taxon>
        <taxon>Cytophagia</taxon>
        <taxon>Cytophagales</taxon>
        <taxon>Cytophagaceae</taxon>
        <taxon>Spirosoma</taxon>
    </lineage>
</organism>
<dbReference type="EMBL" id="JAAFZH010000004">
    <property type="protein sequence ID" value="NDU95781.1"/>
    <property type="molecule type" value="Genomic_DNA"/>
</dbReference>
<reference evidence="1 2" key="1">
    <citation type="submission" date="2020-02" db="EMBL/GenBank/DDBJ databases">
        <title>Draft genome sequence of two Spirosoma agri KCTC 52727 and Spirosoma terrae KCTC 52035.</title>
        <authorList>
            <person name="Rojas J."/>
            <person name="Ambika Manirajan B."/>
            <person name="Suarez C."/>
            <person name="Ratering S."/>
            <person name="Schnell S."/>
        </authorList>
    </citation>
    <scope>NUCLEOTIDE SEQUENCE [LARGE SCALE GENOMIC DNA]</scope>
    <source>
        <strain evidence="1 2">KCTC 52035</strain>
    </source>
</reference>
<accession>A0A6L9L9H7</accession>
<dbReference type="AlphaFoldDB" id="A0A6L9L9H7"/>
<keyword evidence="2" id="KW-1185">Reference proteome</keyword>
<comment type="caution">
    <text evidence="1">The sequence shown here is derived from an EMBL/GenBank/DDBJ whole genome shotgun (WGS) entry which is preliminary data.</text>
</comment>
<sequence>MENQVKLNFPVLTQDLLNRILADNGMNSVVEDHFREVVRDESGKQILTGPKVDQVEACLTQFFNECPDLNTNDVLEDISTGEESEIDEAYGHIKAYKPLKEALVAWFDELI</sequence>
<dbReference type="RefSeq" id="WP_163948465.1">
    <property type="nucleotide sequence ID" value="NZ_JAAFZH010000004.1"/>
</dbReference>
<evidence type="ECO:0000313" key="1">
    <source>
        <dbReference type="EMBL" id="NDU95781.1"/>
    </source>
</evidence>
<name>A0A6L9L9H7_9BACT</name>
<gene>
    <name evidence="1" type="ORF">GK108_12930</name>
</gene>
<dbReference type="Proteomes" id="UP000474175">
    <property type="component" value="Unassembled WGS sequence"/>
</dbReference>
<evidence type="ECO:0000313" key="2">
    <source>
        <dbReference type="Proteomes" id="UP000474175"/>
    </source>
</evidence>
<proteinExistence type="predicted"/>
<protein>
    <submittedName>
        <fullName evidence="1">Uncharacterized protein</fullName>
    </submittedName>
</protein>